<sequence length="933" mass="101882">MGVTPTAEASHIRAGDIQAKSDTTLPVSARNPRRIFFKMVLFTDNETSKVDEDKVAIFFGDGTCTGVREIPRTTLRQVIPGTQINVYYFEHTYNAPGSYLVSYIGELRNGGVRNMSDSNTQTFYISTRVTIAPELNINRSPVLNAPAYDKAATNQVWLHNPAAFDADGDSLVFELRPSQQVANGVEGSINIDNCRPQPVVTTNYRFPNLTDPRGVQVPYLNSPGGGPSIFTQDRQTGQIVWNAPNVVGIYNFAFAVLEYRRSGTGPARLIGEVIRDMQILVEPTNNLRPTITIPPDLCVIAGTPITQTVTATDPNNDKVTLSAFGGIFPPATFVQSSTGPPQASGTFRWTPQCTDVASDPYTVVFKADDQPPSGTVLIDEKAWRITVVGPPPQNLGVRGEGSSAILTWDRYTCSNASRILIYRKEGPSNFTPGPCETGIPASSGFVQVGSVPVGTDIFRDDRGGLGLERGKNYCYRIYAEFPRPKGGASIASAEVCLNLQGRSAVLTNVTVDRTDATNGAITVRWTKPFSQSGFIPPVGYRLLRSVGTAAPTLVFTTNNLDELSFVDTGINTLANTFTYRLEFFSNAVAGPGSAVLTETSTASSVRLEGTADVSNPSLNRITLNWTYAVPWNNALRPTTIYRRDSAPGSQFVQVGTATGTATGGTFVDQGTTAQPLRKGQVYCYYVETNGTYSNPDIPDPLLNKSQEKCIALNAVPCPPVLTLVQTNCDSLAALPNFPAPNQVYSNKLRWTLGNTPADCSREIAYYRILYRETPEGSLVVIDSVTQQSYVDRLDRDKPNRPGKATFAGCYAIQAVDAVGNRSALSNIECKDNCLFFVLPNIFTPNADQRNDTFRPKVASPIRRTRFQAFNRWGVKVYESDQKPLIEWEGTSNATEGKGGVKVTEGVYYYIAEVEFADFNSTKRTYKGWVEITR</sequence>
<keyword evidence="2" id="KW-1185">Reference proteome</keyword>
<comment type="caution">
    <text evidence="1">The sequence shown here is derived from an EMBL/GenBank/DDBJ whole genome shotgun (WGS) entry which is preliminary data.</text>
</comment>
<reference evidence="1 2" key="1">
    <citation type="journal article" date="2019" name="Int. J. Syst. Evol. Microbiol.">
        <title>The Global Catalogue of Microorganisms (GCM) 10K type strain sequencing project: providing services to taxonomists for standard genome sequencing and annotation.</title>
        <authorList>
            <consortium name="The Broad Institute Genomics Platform"/>
            <consortium name="The Broad Institute Genome Sequencing Center for Infectious Disease"/>
            <person name="Wu L."/>
            <person name="Ma J."/>
        </authorList>
    </citation>
    <scope>NUCLEOTIDE SEQUENCE [LARGE SCALE GENOMIC DNA]</scope>
    <source>
        <strain evidence="1 2">CGMCC 1.12720</strain>
    </source>
</reference>
<evidence type="ECO:0000313" key="2">
    <source>
        <dbReference type="Proteomes" id="UP000605392"/>
    </source>
</evidence>
<accession>A0ACB5PSF8</accession>
<gene>
    <name evidence="1" type="ORF">GCM10011375_23270</name>
</gene>
<evidence type="ECO:0000313" key="1">
    <source>
        <dbReference type="EMBL" id="GGF67611.1"/>
    </source>
</evidence>
<dbReference type="Proteomes" id="UP000605392">
    <property type="component" value="Unassembled WGS sequence"/>
</dbReference>
<protein>
    <submittedName>
        <fullName evidence="1">Uncharacterized protein</fullName>
    </submittedName>
</protein>
<proteinExistence type="predicted"/>
<dbReference type="EMBL" id="BMFN01000002">
    <property type="protein sequence ID" value="GGF67611.1"/>
    <property type="molecule type" value="Genomic_DNA"/>
</dbReference>
<name>A0ACB5PSF8_9BACT</name>
<organism evidence="1 2">
    <name type="scientific">Hymenobacter qilianensis</name>
    <dbReference type="NCBI Taxonomy" id="1385715"/>
    <lineage>
        <taxon>Bacteria</taxon>
        <taxon>Pseudomonadati</taxon>
        <taxon>Bacteroidota</taxon>
        <taxon>Cytophagia</taxon>
        <taxon>Cytophagales</taxon>
        <taxon>Hymenobacteraceae</taxon>
        <taxon>Hymenobacter</taxon>
    </lineage>
</organism>